<dbReference type="AlphaFoldDB" id="G7L4V3"/>
<proteinExistence type="inferred from homology"/>
<dbReference type="CDD" id="cd19511">
    <property type="entry name" value="RecA-like_CDC48_r2-like"/>
    <property type="match status" value="1"/>
</dbReference>
<feature type="region of interest" description="Disordered" evidence="4">
    <location>
        <begin position="1"/>
        <end position="34"/>
    </location>
</feature>
<dbReference type="EMBL" id="PSQE01000007">
    <property type="protein sequence ID" value="RHN47685.1"/>
    <property type="molecule type" value="Genomic_DNA"/>
</dbReference>
<accession>G7L4V3</accession>
<dbReference type="GO" id="GO:0016887">
    <property type="term" value="F:ATP hydrolysis activity"/>
    <property type="evidence" value="ECO:0000318"/>
    <property type="project" value="GO_Central"/>
</dbReference>
<sequence length="963" mass="105530">MPSLSTNHSSSNKKQLSLSSSSSIPNDAAATPPCTTAAEPQHFVSLCQEASRIFPSFISQSAFVVEISDIESTDSLSKGTAKIWLSESSMIASSLAPGSLVSVSIPSSSKGIAESHNFPLTSLTAECVKCYGLETCKALGDGAAGNYFAIATVFPAKKVLKNGARLSSILSFAMGCPPFGTCVFVHPLQKQSLVYNCKELYLQLASCKSVQTLKVNNFPSLDLSNSKSCAQSENDIVASPKTPSYASKFSNDSLYSNPVIEDLASSVTNYNGQSVASFDVSKTLANGNSKKLLETCATSSLYSRCLLVRNFVTLPMLSEFFIFQVMDIKKVSATIPCPLNGSNNSNLEDSDTVEKENVAFAVNWETKVFLYLPSNAAFEESTQRDLLCLKLDSRHDNISKLGGLSKEEMFLKDLIFYSKNDILSRFCQYNTGVLLHGPPGTGKTSLARLCAHDAGVKFFSIGPKIVTQYGENERALHEVFDSALQAAPAVIFIDEIHAIAPTRKDGGEELSKRLVVTLLSLMDGIRRNEGLLVIAATNRLDLIDPDLRRPGRFDKEIEIGVPSKAQREDILRTILCEIDHSLSETQIEELASITHGFVGADLVGLCEWAHFLCPRHSEKTPNSSEEHILKVSYEDFQKARLEIGPSAMREVTLEVPKVKWEDIGGQKKVKNQLLEALVWPQKYQDAFATIGTDPPTGILMYGPPGCSKTLLARAVASEAGLNFLAVKGPEVFSKWLGESEKNVKSLFDKARANAPSVIFFDEIDSLAVTRGKDGDGVSVSDRVTNQLLIQLDGVRKRVDVAVIAATNRLENIDPALLRPGRFDRLLYVGPPNKMDREEIFRIHLCRTPRDSDVSMKELAQLTNGYTGADISRICQQAAFKALEENFDASVVTMKHFKTAIEQVQPTETQSYQKLSAKFQRAVFSDHGLPRANATRPAAQGLKFFGVLIIFIFIFCFLYKAQKH</sequence>
<evidence type="ECO:0000256" key="4">
    <source>
        <dbReference type="SAM" id="MobiDB-lite"/>
    </source>
</evidence>
<dbReference type="InterPro" id="IPR050168">
    <property type="entry name" value="AAA_ATPase_domain"/>
</dbReference>
<dbReference type="Pfam" id="PF00004">
    <property type="entry name" value="AAA"/>
    <property type="match status" value="2"/>
</dbReference>
<dbReference type="FunFam" id="3.40.50.300:FF:000061">
    <property type="entry name" value="ATPase family, AAA domain-containing 2"/>
    <property type="match status" value="1"/>
</dbReference>
<dbReference type="Gene3D" id="1.10.8.60">
    <property type="match status" value="2"/>
</dbReference>
<dbReference type="InterPro" id="IPR003959">
    <property type="entry name" value="ATPase_AAA_core"/>
</dbReference>
<dbReference type="OrthoDB" id="27435at2759"/>
<evidence type="ECO:0000313" key="8">
    <source>
        <dbReference type="EMBL" id="RHN47685.1"/>
    </source>
</evidence>
<reference evidence="9" key="3">
    <citation type="submission" date="2015-04" db="UniProtKB">
        <authorList>
            <consortium name="EnsemblPlants"/>
        </authorList>
    </citation>
    <scope>IDENTIFICATION</scope>
    <source>
        <strain evidence="9">cv. Jemalong A17</strain>
    </source>
</reference>
<evidence type="ECO:0000256" key="5">
    <source>
        <dbReference type="SAM" id="Phobius"/>
    </source>
</evidence>
<gene>
    <name evidence="9" type="primary">11422689</name>
    <name evidence="7" type="ordered locus">MTR_7g088830</name>
    <name evidence="8" type="ORF">MtrunA17_Chr7g0255641</name>
</gene>
<keyword evidence="2" id="KW-0547">Nucleotide-binding</keyword>
<feature type="domain" description="AAA+ ATPase" evidence="6">
    <location>
        <begin position="429"/>
        <end position="563"/>
    </location>
</feature>
<evidence type="ECO:0000313" key="11">
    <source>
        <dbReference type="Proteomes" id="UP000265566"/>
    </source>
</evidence>
<comment type="similarity">
    <text evidence="1">Belongs to the AAA ATPase family.</text>
</comment>
<dbReference type="Proteomes" id="UP000002051">
    <property type="component" value="Unassembled WGS sequence"/>
</dbReference>
<dbReference type="PANTHER" id="PTHR23077:SF27">
    <property type="entry name" value="ATPASE FAMILY GENE 2 PROTEIN HOMOLOG A"/>
    <property type="match status" value="1"/>
</dbReference>
<dbReference type="InterPro" id="IPR058958">
    <property type="entry name" value="DPBB_CI111"/>
</dbReference>
<dbReference type="Pfam" id="PF17862">
    <property type="entry name" value="AAA_lid_3"/>
    <property type="match status" value="2"/>
</dbReference>
<evidence type="ECO:0000259" key="6">
    <source>
        <dbReference type="SMART" id="SM00382"/>
    </source>
</evidence>
<keyword evidence="8" id="KW-0378">Hydrolase</keyword>
<dbReference type="PaxDb" id="3880-AES81117"/>
<organism evidence="7 10">
    <name type="scientific">Medicago truncatula</name>
    <name type="common">Barrel medic</name>
    <name type="synonym">Medicago tribuloides</name>
    <dbReference type="NCBI Taxonomy" id="3880"/>
    <lineage>
        <taxon>Eukaryota</taxon>
        <taxon>Viridiplantae</taxon>
        <taxon>Streptophyta</taxon>
        <taxon>Embryophyta</taxon>
        <taxon>Tracheophyta</taxon>
        <taxon>Spermatophyta</taxon>
        <taxon>Magnoliopsida</taxon>
        <taxon>eudicotyledons</taxon>
        <taxon>Gunneridae</taxon>
        <taxon>Pentapetalae</taxon>
        <taxon>rosids</taxon>
        <taxon>fabids</taxon>
        <taxon>Fabales</taxon>
        <taxon>Fabaceae</taxon>
        <taxon>Papilionoideae</taxon>
        <taxon>50 kb inversion clade</taxon>
        <taxon>NPAAA clade</taxon>
        <taxon>Hologalegina</taxon>
        <taxon>IRL clade</taxon>
        <taxon>Trifolieae</taxon>
        <taxon>Medicago</taxon>
    </lineage>
</organism>
<reference evidence="11" key="4">
    <citation type="journal article" date="2018" name="Nat. Plants">
        <title>Whole-genome landscape of Medicago truncatula symbiotic genes.</title>
        <authorList>
            <person name="Pecrix Y."/>
            <person name="Staton S.E."/>
            <person name="Sallet E."/>
            <person name="Lelandais-Briere C."/>
            <person name="Moreau S."/>
            <person name="Carrere S."/>
            <person name="Blein T."/>
            <person name="Jardinaud M.F."/>
            <person name="Latrasse D."/>
            <person name="Zouine M."/>
            <person name="Zahm M."/>
            <person name="Kreplak J."/>
            <person name="Mayjonade B."/>
            <person name="Satge C."/>
            <person name="Perez M."/>
            <person name="Cauet S."/>
            <person name="Marande W."/>
            <person name="Chantry-Darmon C."/>
            <person name="Lopez-Roques C."/>
            <person name="Bouchez O."/>
            <person name="Berard A."/>
            <person name="Debelle F."/>
            <person name="Munos S."/>
            <person name="Bendahmane A."/>
            <person name="Berges H."/>
            <person name="Niebel A."/>
            <person name="Buitink J."/>
            <person name="Frugier F."/>
            <person name="Benhamed M."/>
            <person name="Crespi M."/>
            <person name="Gouzy J."/>
            <person name="Gamas P."/>
        </authorList>
    </citation>
    <scope>NUCLEOTIDE SEQUENCE [LARGE SCALE GENOMIC DNA]</scope>
    <source>
        <strain evidence="11">cv. Jemalong A17</strain>
    </source>
</reference>
<dbReference type="STRING" id="3880.G7L4V3"/>
<keyword evidence="5" id="KW-0472">Membrane</keyword>
<dbReference type="Pfam" id="PF26429">
    <property type="entry name" value="DPBB_CI111"/>
    <property type="match status" value="1"/>
</dbReference>
<dbReference type="PROSITE" id="PS00674">
    <property type="entry name" value="AAA"/>
    <property type="match status" value="1"/>
</dbReference>
<feature type="compositionally biased region" description="Low complexity" evidence="4">
    <location>
        <begin position="9"/>
        <end position="34"/>
    </location>
</feature>
<reference evidence="7 10" key="2">
    <citation type="journal article" date="2014" name="BMC Genomics">
        <title>An improved genome release (version Mt4.0) for the model legume Medicago truncatula.</title>
        <authorList>
            <person name="Tang H."/>
            <person name="Krishnakumar V."/>
            <person name="Bidwell S."/>
            <person name="Rosen B."/>
            <person name="Chan A."/>
            <person name="Zhou S."/>
            <person name="Gentzbittel L."/>
            <person name="Childs K.L."/>
            <person name="Yandell M."/>
            <person name="Gundlach H."/>
            <person name="Mayer K.F."/>
            <person name="Schwartz D.C."/>
            <person name="Town C.D."/>
        </authorList>
    </citation>
    <scope>GENOME REANNOTATION</scope>
    <source>
        <strain evidence="9 10">cv. Jemalong A17</strain>
    </source>
</reference>
<name>G7L4V3_MEDTR</name>
<keyword evidence="3" id="KW-0067">ATP-binding</keyword>
<dbReference type="SUPFAM" id="SSF52540">
    <property type="entry name" value="P-loop containing nucleoside triphosphate hydrolases"/>
    <property type="match status" value="2"/>
</dbReference>
<dbReference type="FunFam" id="3.40.50.300:FF:000661">
    <property type="entry name" value="calmodulin-interacting protein 111 isoform X1"/>
    <property type="match status" value="1"/>
</dbReference>
<dbReference type="GO" id="GO:0005524">
    <property type="term" value="F:ATP binding"/>
    <property type="evidence" value="ECO:0007669"/>
    <property type="project" value="UniProtKB-KW"/>
</dbReference>
<dbReference type="HOGENOM" id="CLU_000688_4_0_1"/>
<dbReference type="EnsemblPlants" id="AES81117">
    <property type="protein sequence ID" value="AES81117"/>
    <property type="gene ID" value="MTR_7g088830"/>
</dbReference>
<dbReference type="GO" id="GO:0042273">
    <property type="term" value="P:ribosomal large subunit biogenesis"/>
    <property type="evidence" value="ECO:0000318"/>
    <property type="project" value="GO_Central"/>
</dbReference>
<dbReference type="PANTHER" id="PTHR23077">
    <property type="entry name" value="AAA-FAMILY ATPASE"/>
    <property type="match status" value="1"/>
</dbReference>
<dbReference type="eggNOG" id="KOG0730">
    <property type="taxonomic scope" value="Eukaryota"/>
</dbReference>
<dbReference type="InterPro" id="IPR041569">
    <property type="entry name" value="AAA_lid_3"/>
</dbReference>
<dbReference type="Proteomes" id="UP000265566">
    <property type="component" value="Chromosome 7"/>
</dbReference>
<evidence type="ECO:0000313" key="7">
    <source>
        <dbReference type="EMBL" id="AES81117.1"/>
    </source>
</evidence>
<reference evidence="8" key="5">
    <citation type="journal article" date="2018" name="Nat. Plants">
        <title>Whole-genome landscape of Medicago truncatula symbiotic genes.</title>
        <authorList>
            <person name="Pecrix Y."/>
            <person name="Gamas P."/>
            <person name="Carrere S."/>
        </authorList>
    </citation>
    <scope>NUCLEOTIDE SEQUENCE</scope>
    <source>
        <tissue evidence="8">Leaves</tissue>
    </source>
</reference>
<reference evidence="7 10" key="1">
    <citation type="journal article" date="2011" name="Nature">
        <title>The Medicago genome provides insight into the evolution of rhizobial symbioses.</title>
        <authorList>
            <person name="Young N.D."/>
            <person name="Debelle F."/>
            <person name="Oldroyd G.E."/>
            <person name="Geurts R."/>
            <person name="Cannon S.B."/>
            <person name="Udvardi M.K."/>
            <person name="Benedito V.A."/>
            <person name="Mayer K.F."/>
            <person name="Gouzy J."/>
            <person name="Schoof H."/>
            <person name="Van de Peer Y."/>
            <person name="Proost S."/>
            <person name="Cook D.R."/>
            <person name="Meyers B.C."/>
            <person name="Spannagl M."/>
            <person name="Cheung F."/>
            <person name="De Mita S."/>
            <person name="Krishnakumar V."/>
            <person name="Gundlach H."/>
            <person name="Zhou S."/>
            <person name="Mudge J."/>
            <person name="Bharti A.K."/>
            <person name="Murray J.D."/>
            <person name="Naoumkina M.A."/>
            <person name="Rosen B."/>
            <person name="Silverstein K.A."/>
            <person name="Tang H."/>
            <person name="Rombauts S."/>
            <person name="Zhao P.X."/>
            <person name="Zhou P."/>
            <person name="Barbe V."/>
            <person name="Bardou P."/>
            <person name="Bechner M."/>
            <person name="Bellec A."/>
            <person name="Berger A."/>
            <person name="Berges H."/>
            <person name="Bidwell S."/>
            <person name="Bisseling T."/>
            <person name="Choisne N."/>
            <person name="Couloux A."/>
            <person name="Denny R."/>
            <person name="Deshpande S."/>
            <person name="Dai X."/>
            <person name="Doyle J.J."/>
            <person name="Dudez A.M."/>
            <person name="Farmer A.D."/>
            <person name="Fouteau S."/>
            <person name="Franken C."/>
            <person name="Gibelin C."/>
            <person name="Gish J."/>
            <person name="Goldstein S."/>
            <person name="Gonzalez A.J."/>
            <person name="Green P.J."/>
            <person name="Hallab A."/>
            <person name="Hartog M."/>
            <person name="Hua A."/>
            <person name="Humphray S.J."/>
            <person name="Jeong D.H."/>
            <person name="Jing Y."/>
            <person name="Jocker A."/>
            <person name="Kenton S.M."/>
            <person name="Kim D.J."/>
            <person name="Klee K."/>
            <person name="Lai H."/>
            <person name="Lang C."/>
            <person name="Lin S."/>
            <person name="Macmil S.L."/>
            <person name="Magdelenat G."/>
            <person name="Matthews L."/>
            <person name="McCorrison J."/>
            <person name="Monaghan E.L."/>
            <person name="Mun J.H."/>
            <person name="Najar F.Z."/>
            <person name="Nicholson C."/>
            <person name="Noirot C."/>
            <person name="O'Bleness M."/>
            <person name="Paule C.R."/>
            <person name="Poulain J."/>
            <person name="Prion F."/>
            <person name="Qin B."/>
            <person name="Qu C."/>
            <person name="Retzel E.F."/>
            <person name="Riddle C."/>
            <person name="Sallet E."/>
            <person name="Samain S."/>
            <person name="Samson N."/>
            <person name="Sanders I."/>
            <person name="Saurat O."/>
            <person name="Scarpelli C."/>
            <person name="Schiex T."/>
            <person name="Segurens B."/>
            <person name="Severin A.J."/>
            <person name="Sherrier D.J."/>
            <person name="Shi R."/>
            <person name="Sims S."/>
            <person name="Singer S.R."/>
            <person name="Sinharoy S."/>
            <person name="Sterck L."/>
            <person name="Viollet A."/>
            <person name="Wang B.B."/>
            <person name="Wang K."/>
            <person name="Wang M."/>
            <person name="Wang X."/>
            <person name="Warfsmann J."/>
            <person name="Weissenbach J."/>
            <person name="White D.D."/>
            <person name="White J.D."/>
            <person name="Wiley G.B."/>
            <person name="Wincker P."/>
            <person name="Xing Y."/>
            <person name="Yang L."/>
            <person name="Yao Z."/>
            <person name="Ying F."/>
            <person name="Zhai J."/>
            <person name="Zhou L."/>
            <person name="Zuber A."/>
            <person name="Denarie J."/>
            <person name="Dixon R.A."/>
            <person name="May G.D."/>
            <person name="Schwartz D.C."/>
            <person name="Rogers J."/>
            <person name="Quetier F."/>
            <person name="Town C.D."/>
            <person name="Roe B.A."/>
        </authorList>
    </citation>
    <scope>NUCLEOTIDE SEQUENCE [LARGE SCALE GENOMIC DNA]</scope>
    <source>
        <strain evidence="7">A17</strain>
        <strain evidence="9 10">cv. Jemalong A17</strain>
    </source>
</reference>
<dbReference type="SMART" id="SM00382">
    <property type="entry name" value="AAA"/>
    <property type="match status" value="2"/>
</dbReference>
<feature type="transmembrane region" description="Helical" evidence="5">
    <location>
        <begin position="940"/>
        <end position="958"/>
    </location>
</feature>
<keyword evidence="10" id="KW-1185">Reference proteome</keyword>
<evidence type="ECO:0000256" key="2">
    <source>
        <dbReference type="ARBA" id="ARBA00022741"/>
    </source>
</evidence>
<dbReference type="Gene3D" id="3.40.50.300">
    <property type="entry name" value="P-loop containing nucleotide triphosphate hydrolases"/>
    <property type="match status" value="2"/>
</dbReference>
<evidence type="ECO:0000256" key="1">
    <source>
        <dbReference type="ARBA" id="ARBA00006914"/>
    </source>
</evidence>
<dbReference type="Gramene" id="rna42311">
    <property type="protein sequence ID" value="RHN47685.1"/>
    <property type="gene ID" value="gene42311"/>
</dbReference>
<dbReference type="EMBL" id="CM001223">
    <property type="protein sequence ID" value="AES81117.1"/>
    <property type="molecule type" value="Genomic_DNA"/>
</dbReference>
<keyword evidence="5" id="KW-1133">Transmembrane helix</keyword>
<keyword evidence="5" id="KW-0812">Transmembrane</keyword>
<evidence type="ECO:0000256" key="3">
    <source>
        <dbReference type="ARBA" id="ARBA00022840"/>
    </source>
</evidence>
<dbReference type="FunFam" id="1.10.8.60:FF:000038">
    <property type="entry name" value="spermatogenesis-associated protein 5-like protein 1"/>
    <property type="match status" value="1"/>
</dbReference>
<evidence type="ECO:0000313" key="10">
    <source>
        <dbReference type="Proteomes" id="UP000002051"/>
    </source>
</evidence>
<dbReference type="InterPro" id="IPR003593">
    <property type="entry name" value="AAA+_ATPase"/>
</dbReference>
<protein>
    <submittedName>
        <fullName evidence="7">Cam interacting protein</fullName>
    </submittedName>
    <submittedName>
        <fullName evidence="8">Putative ATPase, AAA-type, core, P-loop containing nucleoside triphosphate hydrolase</fullName>
    </submittedName>
</protein>
<dbReference type="GO" id="GO:0005737">
    <property type="term" value="C:cytoplasm"/>
    <property type="evidence" value="ECO:0000318"/>
    <property type="project" value="GO_Central"/>
</dbReference>
<evidence type="ECO:0000313" key="9">
    <source>
        <dbReference type="EnsemblPlants" id="AES81117"/>
    </source>
</evidence>
<dbReference type="InterPro" id="IPR027417">
    <property type="entry name" value="P-loop_NTPase"/>
</dbReference>
<dbReference type="InterPro" id="IPR003960">
    <property type="entry name" value="ATPase_AAA_CS"/>
</dbReference>
<feature type="domain" description="AAA+ ATPase" evidence="6">
    <location>
        <begin position="694"/>
        <end position="832"/>
    </location>
</feature>
<dbReference type="KEGG" id="mtr:11422689"/>
<dbReference type="OMA" id="VTSHERP"/>